<protein>
    <submittedName>
        <fullName evidence="2">Uncharacterized protein</fullName>
    </submittedName>
</protein>
<dbReference type="VEuPathDB" id="CryptoDB:Vbra_7191"/>
<dbReference type="EMBL" id="CDMY01000212">
    <property type="protein sequence ID" value="CEL94215.1"/>
    <property type="molecule type" value="Genomic_DNA"/>
</dbReference>
<organism evidence="2 3">
    <name type="scientific">Vitrella brassicaformis (strain CCMP3155)</name>
    <dbReference type="NCBI Taxonomy" id="1169540"/>
    <lineage>
        <taxon>Eukaryota</taxon>
        <taxon>Sar</taxon>
        <taxon>Alveolata</taxon>
        <taxon>Colpodellida</taxon>
        <taxon>Vitrellaceae</taxon>
        <taxon>Vitrella</taxon>
    </lineage>
</organism>
<dbReference type="InParanoid" id="A0A0G4EFQ8"/>
<gene>
    <name evidence="2" type="ORF">Vbra_7191</name>
</gene>
<proteinExistence type="predicted"/>
<feature type="compositionally biased region" description="Polar residues" evidence="1">
    <location>
        <begin position="50"/>
        <end position="61"/>
    </location>
</feature>
<name>A0A0G4EFQ8_VITBC</name>
<evidence type="ECO:0000256" key="1">
    <source>
        <dbReference type="SAM" id="MobiDB-lite"/>
    </source>
</evidence>
<keyword evidence="3" id="KW-1185">Reference proteome</keyword>
<evidence type="ECO:0000313" key="3">
    <source>
        <dbReference type="Proteomes" id="UP000041254"/>
    </source>
</evidence>
<accession>A0A0G4EFQ8</accession>
<evidence type="ECO:0000313" key="2">
    <source>
        <dbReference type="EMBL" id="CEL94215.1"/>
    </source>
</evidence>
<feature type="compositionally biased region" description="Acidic residues" evidence="1">
    <location>
        <begin position="74"/>
        <end position="100"/>
    </location>
</feature>
<sequence>MPLSFLQVCVTDNNRPESKCPHLQRLDTEYAGKEANEAAAMRRGQPAGASPSSAVGRQQSRVVASPGADAAPDDHDEDYVDDEEVRSEESSEASDEDTFDGEGGGGAREGRAGERGVVGGRPASQEGMRQEALKTLIEVSSTPAQGGPCHIWDTLGRLPLIRGPC</sequence>
<dbReference type="AlphaFoldDB" id="A0A0G4EFQ8"/>
<dbReference type="Proteomes" id="UP000041254">
    <property type="component" value="Unassembled WGS sequence"/>
</dbReference>
<reference evidence="2 3" key="1">
    <citation type="submission" date="2014-11" db="EMBL/GenBank/DDBJ databases">
        <authorList>
            <person name="Zhu J."/>
            <person name="Qi W."/>
            <person name="Song R."/>
        </authorList>
    </citation>
    <scope>NUCLEOTIDE SEQUENCE [LARGE SCALE GENOMIC DNA]</scope>
</reference>
<feature type="region of interest" description="Disordered" evidence="1">
    <location>
        <begin position="31"/>
        <end position="133"/>
    </location>
</feature>